<evidence type="ECO:0000313" key="1">
    <source>
        <dbReference type="EMBL" id="MBB3150686.1"/>
    </source>
</evidence>
<dbReference type="EMBL" id="JACHXW010000002">
    <property type="protein sequence ID" value="MBB3150686.1"/>
    <property type="molecule type" value="Genomic_DNA"/>
</dbReference>
<organism evidence="1 2">
    <name type="scientific">Paenibacillus endophyticus</name>
    <dbReference type="NCBI Taxonomy" id="1294268"/>
    <lineage>
        <taxon>Bacteria</taxon>
        <taxon>Bacillati</taxon>
        <taxon>Bacillota</taxon>
        <taxon>Bacilli</taxon>
        <taxon>Bacillales</taxon>
        <taxon>Paenibacillaceae</taxon>
        <taxon>Paenibacillus</taxon>
    </lineage>
</organism>
<evidence type="ECO:0000313" key="2">
    <source>
        <dbReference type="Proteomes" id="UP000518605"/>
    </source>
</evidence>
<reference evidence="1 2" key="1">
    <citation type="submission" date="2020-08" db="EMBL/GenBank/DDBJ databases">
        <title>Genomic Encyclopedia of Type Strains, Phase III (KMG-III): the genomes of soil and plant-associated and newly described type strains.</title>
        <authorList>
            <person name="Whitman W."/>
        </authorList>
    </citation>
    <scope>NUCLEOTIDE SEQUENCE [LARGE SCALE GENOMIC DNA]</scope>
    <source>
        <strain evidence="1 2">CECT 8234</strain>
    </source>
</reference>
<dbReference type="RefSeq" id="WP_183558932.1">
    <property type="nucleotide sequence ID" value="NZ_CBCSLB010000004.1"/>
</dbReference>
<dbReference type="AlphaFoldDB" id="A0A7W5G8J6"/>
<comment type="caution">
    <text evidence="1">The sequence shown here is derived from an EMBL/GenBank/DDBJ whole genome shotgun (WGS) entry which is preliminary data.</text>
</comment>
<gene>
    <name evidence="1" type="ORF">FHS16_000720</name>
</gene>
<keyword evidence="2" id="KW-1185">Reference proteome</keyword>
<evidence type="ECO:0008006" key="3">
    <source>
        <dbReference type="Google" id="ProtNLM"/>
    </source>
</evidence>
<sequence>MDRPAIIAFIMEELSYTNLDKRELNASMERIFGSKGELTEESLLGWADGELATLYKIASGMRLTRLHVPNVIEAYASMDTSKLSSRVLFGQIDPEETAHEQPRIHQQYGDYAVPLTVSRLYELETEFGGAMEAELGLLMQKHDFRYPSTPPDFIPFASSGGDGIHYCFVTDFGMAADLEQAFIAAVSPMDSDSGIWLVARNINDFLRMIYTDQFLLHNNPAMLEAHLAKKPQLADEERTPAMARLGEMFGLHTITDLSHYAQTLREQRNRAICMETTDTVGIVPLSAAAARIDAKPLSINWEDGRALIAMLREAEPETKLAIIRDAQHLNRIPADRRLLTHCKLALKQLGLYHEAYNLMELDR</sequence>
<accession>A0A7W5G8J6</accession>
<proteinExistence type="predicted"/>
<name>A0A7W5G8J6_9BACL</name>
<protein>
    <recommendedName>
        <fullName evidence="3">SMI1/KNR4 family protein</fullName>
    </recommendedName>
</protein>
<dbReference type="Proteomes" id="UP000518605">
    <property type="component" value="Unassembled WGS sequence"/>
</dbReference>